<dbReference type="Pfam" id="PF01593">
    <property type="entry name" value="Amino_oxidase"/>
    <property type="match status" value="1"/>
</dbReference>
<evidence type="ECO:0000256" key="3">
    <source>
        <dbReference type="ARBA" id="ARBA00012804"/>
    </source>
</evidence>
<proteinExistence type="inferred from homology"/>
<organism evidence="6 7">
    <name type="scientific">Heterorhabditis bacteriophora</name>
    <name type="common">Entomopathogenic nematode worm</name>
    <dbReference type="NCBI Taxonomy" id="37862"/>
    <lineage>
        <taxon>Eukaryota</taxon>
        <taxon>Metazoa</taxon>
        <taxon>Ecdysozoa</taxon>
        <taxon>Nematoda</taxon>
        <taxon>Chromadorea</taxon>
        <taxon>Rhabditida</taxon>
        <taxon>Rhabditina</taxon>
        <taxon>Rhabditomorpha</taxon>
        <taxon>Strongyloidea</taxon>
        <taxon>Heterorhabditidae</taxon>
        <taxon>Heterorhabditis</taxon>
    </lineage>
</organism>
<dbReference type="Gene3D" id="3.50.50.60">
    <property type="entry name" value="FAD/NAD(P)-binding domain"/>
    <property type="match status" value="1"/>
</dbReference>
<dbReference type="AlphaFoldDB" id="A0A1I7XP92"/>
<dbReference type="Proteomes" id="UP000095283">
    <property type="component" value="Unplaced"/>
</dbReference>
<dbReference type="InterPro" id="IPR036188">
    <property type="entry name" value="FAD/NAD-bd_sf"/>
</dbReference>
<dbReference type="SUPFAM" id="SSF51905">
    <property type="entry name" value="FAD/NAD(P)-binding domain"/>
    <property type="match status" value="1"/>
</dbReference>
<dbReference type="GO" id="GO:0005741">
    <property type="term" value="C:mitochondrial outer membrane"/>
    <property type="evidence" value="ECO:0007669"/>
    <property type="project" value="UniProtKB-SubCell"/>
</dbReference>
<dbReference type="PANTHER" id="PTHR43563:SF18">
    <property type="entry name" value="AMINE OXIDASE DOMAIN-CONTAINING PROTEIN"/>
    <property type="match status" value="1"/>
</dbReference>
<comment type="catalytic activity">
    <reaction evidence="4">
        <text>a secondary aliphatic amine + O2 + H2O = a primary amine + an aldehyde + H2O2</text>
        <dbReference type="Rhea" id="RHEA:26414"/>
        <dbReference type="ChEBI" id="CHEBI:15377"/>
        <dbReference type="ChEBI" id="CHEBI:15379"/>
        <dbReference type="ChEBI" id="CHEBI:16240"/>
        <dbReference type="ChEBI" id="CHEBI:17478"/>
        <dbReference type="ChEBI" id="CHEBI:58855"/>
        <dbReference type="ChEBI" id="CHEBI:65296"/>
        <dbReference type="EC" id="1.4.3.4"/>
    </reaction>
</comment>
<evidence type="ECO:0000256" key="2">
    <source>
        <dbReference type="ARBA" id="ARBA00005995"/>
    </source>
</evidence>
<name>A0A1I7XP92_HETBA</name>
<dbReference type="GO" id="GO:0097621">
    <property type="term" value="F:monoamine oxidase activity"/>
    <property type="evidence" value="ECO:0007669"/>
    <property type="project" value="UniProtKB-EC"/>
</dbReference>
<protein>
    <recommendedName>
        <fullName evidence="3">monoamine oxidase</fullName>
        <ecNumber evidence="3">1.4.3.4</ecNumber>
    </recommendedName>
</protein>
<dbReference type="WBParaSite" id="Hba_19358">
    <property type="protein sequence ID" value="Hba_19358"/>
    <property type="gene ID" value="Hba_19358"/>
</dbReference>
<evidence type="ECO:0000259" key="5">
    <source>
        <dbReference type="Pfam" id="PF01593"/>
    </source>
</evidence>
<comment type="similarity">
    <text evidence="2">Belongs to the flavin monoamine oxidase family.</text>
</comment>
<dbReference type="EC" id="1.4.3.4" evidence="3"/>
<evidence type="ECO:0000256" key="4">
    <source>
        <dbReference type="ARBA" id="ARBA00048448"/>
    </source>
</evidence>
<evidence type="ECO:0000256" key="1">
    <source>
        <dbReference type="ARBA" id="ARBA00004362"/>
    </source>
</evidence>
<dbReference type="InterPro" id="IPR050703">
    <property type="entry name" value="Flavin_MAO"/>
</dbReference>
<dbReference type="InterPro" id="IPR002937">
    <property type="entry name" value="Amino_oxidase"/>
</dbReference>
<evidence type="ECO:0000313" key="6">
    <source>
        <dbReference type="Proteomes" id="UP000095283"/>
    </source>
</evidence>
<dbReference type="PANTHER" id="PTHR43563">
    <property type="entry name" value="AMINE OXIDASE"/>
    <property type="match status" value="1"/>
</dbReference>
<keyword evidence="6" id="KW-1185">Reference proteome</keyword>
<sequence length="171" mass="18751">MDGKSGRKCKTPLHRSICLETFSRRALDMILGLVCLLPLLAAKPQDSFPITTDDIQEKIIYDVVIVGAGLSGLSAANELRRLEPNLSVLLLEARGQVGGRVRTRSMSTMEGDIWVDIGSQFVSRSDIDLLSLAQEHGISLYPQSTCGDSSLYLSGGVRKARCVYSHHYLIE</sequence>
<reference evidence="7" key="1">
    <citation type="submission" date="2016-11" db="UniProtKB">
        <authorList>
            <consortium name="WormBaseParasite"/>
        </authorList>
    </citation>
    <scope>IDENTIFICATION</scope>
</reference>
<feature type="domain" description="Amine oxidase" evidence="5">
    <location>
        <begin position="70"/>
        <end position="148"/>
    </location>
</feature>
<evidence type="ECO:0000313" key="7">
    <source>
        <dbReference type="WBParaSite" id="Hba_19358"/>
    </source>
</evidence>
<comment type="subcellular location">
    <subcellularLocation>
        <location evidence="1">Mitochondrion outer membrane</location>
        <topology evidence="1">Single-pass type IV membrane protein</topology>
        <orientation evidence="1">Cytoplasmic side</orientation>
    </subcellularLocation>
</comment>
<accession>A0A1I7XP92</accession>